<proteinExistence type="predicted"/>
<keyword evidence="2" id="KW-1185">Reference proteome</keyword>
<name>A0A0Q3SLH6_9BACI</name>
<reference evidence="1 2" key="1">
    <citation type="submission" date="2015-09" db="EMBL/GenBank/DDBJ databases">
        <title>Genome sequencing project for genomic taxonomy and phylogenomics of Bacillus-like bacteria.</title>
        <authorList>
            <person name="Liu B."/>
            <person name="Wang J."/>
            <person name="Zhu Y."/>
            <person name="Liu G."/>
            <person name="Chen Q."/>
            <person name="Chen Z."/>
            <person name="Lan J."/>
            <person name="Che J."/>
            <person name="Ge C."/>
            <person name="Shi H."/>
            <person name="Pan Z."/>
            <person name="Liu X."/>
        </authorList>
    </citation>
    <scope>NUCLEOTIDE SEQUENCE [LARGE SCALE GENOMIC DNA]</scope>
    <source>
        <strain evidence="1 2">FJAT-18043</strain>
    </source>
</reference>
<dbReference type="STRING" id="1637975.AN957_19330"/>
<comment type="caution">
    <text evidence="1">The sequence shown here is derived from an EMBL/GenBank/DDBJ whole genome shotgun (WGS) entry which is preliminary data.</text>
</comment>
<evidence type="ECO:0000313" key="2">
    <source>
        <dbReference type="Proteomes" id="UP000050996"/>
    </source>
</evidence>
<sequence length="208" mass="23950">MKIETCIQSHFSEDKQQALIDGLLVIPGIWVSGKTYWMKQGKEKLLLEEGISLHLKQEYDQNHTQLVSFELTNHHNHPETVKVLFQHRSQYWDNDHVSFISPSEDAVFHMTADQVHLVNGCMGRGEVRKTCTVQPLWNIYKNRIWDCLESGKIQYRPMAKGNVVSLLIYDYHFKGKGTFAGETWVINGKNDAELIHLNSSLLTGKIIN</sequence>
<gene>
    <name evidence="1" type="ORF">AN957_19330</name>
</gene>
<accession>A0A0Q3SLH6</accession>
<dbReference type="RefSeq" id="WP_053477016.1">
    <property type="nucleotide sequence ID" value="NZ_CP041305.1"/>
</dbReference>
<dbReference type="AlphaFoldDB" id="A0A0Q3SLH6"/>
<evidence type="ECO:0000313" key="1">
    <source>
        <dbReference type="EMBL" id="KQL20524.1"/>
    </source>
</evidence>
<dbReference type="Proteomes" id="UP000050996">
    <property type="component" value="Unassembled WGS sequence"/>
</dbReference>
<dbReference type="EMBL" id="LJIX01000006">
    <property type="protein sequence ID" value="KQL20524.1"/>
    <property type="molecule type" value="Genomic_DNA"/>
</dbReference>
<organism evidence="1 2">
    <name type="scientific">Cytobacillus solani</name>
    <dbReference type="NCBI Taxonomy" id="1637975"/>
    <lineage>
        <taxon>Bacteria</taxon>
        <taxon>Bacillati</taxon>
        <taxon>Bacillota</taxon>
        <taxon>Bacilli</taxon>
        <taxon>Bacillales</taxon>
        <taxon>Bacillaceae</taxon>
        <taxon>Cytobacillus</taxon>
    </lineage>
</organism>
<protein>
    <submittedName>
        <fullName evidence="1">Uncharacterized protein</fullName>
    </submittedName>
</protein>
<dbReference type="PATRIC" id="fig|1637975.4.peg.3830"/>